<accession>A0A5C3DYT3</accession>
<dbReference type="Proteomes" id="UP000324022">
    <property type="component" value="Unassembled WGS sequence"/>
</dbReference>
<organism evidence="1 2">
    <name type="scientific">Ustilago trichophora</name>
    <dbReference type="NCBI Taxonomy" id="86804"/>
    <lineage>
        <taxon>Eukaryota</taxon>
        <taxon>Fungi</taxon>
        <taxon>Dikarya</taxon>
        <taxon>Basidiomycota</taxon>
        <taxon>Ustilaginomycotina</taxon>
        <taxon>Ustilaginomycetes</taxon>
        <taxon>Ustilaginales</taxon>
        <taxon>Ustilaginaceae</taxon>
        <taxon>Ustilago</taxon>
    </lineage>
</organism>
<dbReference type="EMBL" id="OOIN01000005">
    <property type="protein sequence ID" value="SPO23315.1"/>
    <property type="molecule type" value="Genomic_DNA"/>
</dbReference>
<evidence type="ECO:0000313" key="2">
    <source>
        <dbReference type="Proteomes" id="UP000324022"/>
    </source>
</evidence>
<reference evidence="1 2" key="1">
    <citation type="submission" date="2018-03" db="EMBL/GenBank/DDBJ databases">
        <authorList>
            <person name="Guldener U."/>
        </authorList>
    </citation>
    <scope>NUCLEOTIDE SEQUENCE [LARGE SCALE GENOMIC DNA]</scope>
    <source>
        <strain evidence="1 2">NBRC100155</strain>
    </source>
</reference>
<gene>
    <name evidence="1" type="ORF">UTRI_01993</name>
</gene>
<sequence length="127" mass="13995">MPQSTALLMLPARCLMPSGTRLNPQPWQDGERVCLKLINYHLKNSGNKWKRWNAKLKRAHATWNIVPVEATSGTKTRSSLNSSKSNNVTGAVVALNTKLHAQQHQQVAANVEIALPFPATSQCARAQ</sequence>
<dbReference type="AlphaFoldDB" id="A0A5C3DYT3"/>
<name>A0A5C3DYT3_9BASI</name>
<proteinExistence type="predicted"/>
<keyword evidence="2" id="KW-1185">Reference proteome</keyword>
<protein>
    <submittedName>
        <fullName evidence="1">Uncharacterized protein</fullName>
    </submittedName>
</protein>
<evidence type="ECO:0000313" key="1">
    <source>
        <dbReference type="EMBL" id="SPO23315.1"/>
    </source>
</evidence>